<gene>
    <name evidence="1" type="ORF">A3H68_03015</name>
</gene>
<protein>
    <submittedName>
        <fullName evidence="1">Uncharacterized protein</fullName>
    </submittedName>
</protein>
<proteinExistence type="predicted"/>
<dbReference type="EMBL" id="MHSH01000047">
    <property type="protein sequence ID" value="OHA40651.1"/>
    <property type="molecule type" value="Genomic_DNA"/>
</dbReference>
<sequence length="62" mass="6869">MKSRSRILRGVAAKRVVIERFNIDEWSKPTMSSELPSAWIVVADDASNNSSGKKSGEIEVSF</sequence>
<organism evidence="1 2">
    <name type="scientific">Candidatus Taylorbacteria bacterium RIFCSPLOWO2_02_FULL_46_40</name>
    <dbReference type="NCBI Taxonomy" id="1802329"/>
    <lineage>
        <taxon>Bacteria</taxon>
        <taxon>Candidatus Tayloriibacteriota</taxon>
    </lineage>
</organism>
<dbReference type="Proteomes" id="UP000176429">
    <property type="component" value="Unassembled WGS sequence"/>
</dbReference>
<evidence type="ECO:0000313" key="2">
    <source>
        <dbReference type="Proteomes" id="UP000176429"/>
    </source>
</evidence>
<dbReference type="AlphaFoldDB" id="A0A1G2NZ75"/>
<accession>A0A1G2NZ75</accession>
<name>A0A1G2NZ75_9BACT</name>
<comment type="caution">
    <text evidence="1">The sequence shown here is derived from an EMBL/GenBank/DDBJ whole genome shotgun (WGS) entry which is preliminary data.</text>
</comment>
<evidence type="ECO:0000313" key="1">
    <source>
        <dbReference type="EMBL" id="OHA40651.1"/>
    </source>
</evidence>
<reference evidence="1 2" key="1">
    <citation type="journal article" date="2016" name="Nat. Commun.">
        <title>Thousands of microbial genomes shed light on interconnected biogeochemical processes in an aquifer system.</title>
        <authorList>
            <person name="Anantharaman K."/>
            <person name="Brown C.T."/>
            <person name="Hug L.A."/>
            <person name="Sharon I."/>
            <person name="Castelle C.J."/>
            <person name="Probst A.J."/>
            <person name="Thomas B.C."/>
            <person name="Singh A."/>
            <person name="Wilkins M.J."/>
            <person name="Karaoz U."/>
            <person name="Brodie E.L."/>
            <person name="Williams K.H."/>
            <person name="Hubbard S.S."/>
            <person name="Banfield J.F."/>
        </authorList>
    </citation>
    <scope>NUCLEOTIDE SEQUENCE [LARGE SCALE GENOMIC DNA]</scope>
</reference>